<evidence type="ECO:0000256" key="4">
    <source>
        <dbReference type="PROSITE-ProRule" id="PRU00510"/>
    </source>
</evidence>
<keyword evidence="1" id="KW-0479">Metal-binding</keyword>
<dbReference type="Proteomes" id="UP000771749">
    <property type="component" value="Unassembled WGS sequence"/>
</dbReference>
<dbReference type="Pfam" id="PF01258">
    <property type="entry name" value="zf-dskA_traR"/>
    <property type="match status" value="1"/>
</dbReference>
<protein>
    <submittedName>
        <fullName evidence="6">TraR/DksA family transcriptional regulator</fullName>
    </submittedName>
</protein>
<gene>
    <name evidence="6" type="ORF">IAC07_06715</name>
</gene>
<keyword evidence="2" id="KW-0863">Zinc-finger</keyword>
<dbReference type="EMBL" id="JADIMJ010000099">
    <property type="protein sequence ID" value="MBO8454393.1"/>
    <property type="molecule type" value="Genomic_DNA"/>
</dbReference>
<dbReference type="InterPro" id="IPR037187">
    <property type="entry name" value="DnaK_N"/>
</dbReference>
<sequence>MAEENKANGPEPKVRYSDEELQEFKAIILEMLEKAKKEYKTLRDVVTHGSSNDIEDTSPTFKVMEEGASTLSKEEAGALAQRQYKFIQNLEAALVRIENKTYGVCRVTGKLIPKERLRLVPHATLTVEAKEMLNKNR</sequence>
<dbReference type="GO" id="GO:0008270">
    <property type="term" value="F:zinc ion binding"/>
    <property type="evidence" value="ECO:0007669"/>
    <property type="project" value="UniProtKB-KW"/>
</dbReference>
<reference evidence="6" key="2">
    <citation type="journal article" date="2021" name="PeerJ">
        <title>Extensive microbial diversity within the chicken gut microbiome revealed by metagenomics and culture.</title>
        <authorList>
            <person name="Gilroy R."/>
            <person name="Ravi A."/>
            <person name="Getino M."/>
            <person name="Pursley I."/>
            <person name="Horton D.L."/>
            <person name="Alikhan N.F."/>
            <person name="Baker D."/>
            <person name="Gharbi K."/>
            <person name="Hall N."/>
            <person name="Watson M."/>
            <person name="Adriaenssens E.M."/>
            <person name="Foster-Nyarko E."/>
            <person name="Jarju S."/>
            <person name="Secka A."/>
            <person name="Antonio M."/>
            <person name="Oren A."/>
            <person name="Chaudhuri R.R."/>
            <person name="La Ragione R."/>
            <person name="Hildebrand F."/>
            <person name="Pallen M.J."/>
        </authorList>
    </citation>
    <scope>NUCLEOTIDE SEQUENCE</scope>
    <source>
        <strain evidence="6">F1-3629</strain>
    </source>
</reference>
<comment type="caution">
    <text evidence="6">The sequence shown here is derived from an EMBL/GenBank/DDBJ whole genome shotgun (WGS) entry which is preliminary data.</text>
</comment>
<evidence type="ECO:0000256" key="2">
    <source>
        <dbReference type="ARBA" id="ARBA00022771"/>
    </source>
</evidence>
<feature type="domain" description="Zinc finger DksA/TraR C4-type" evidence="5">
    <location>
        <begin position="101"/>
        <end position="130"/>
    </location>
</feature>
<evidence type="ECO:0000313" key="6">
    <source>
        <dbReference type="EMBL" id="MBO8454393.1"/>
    </source>
</evidence>
<keyword evidence="3" id="KW-0862">Zinc</keyword>
<dbReference type="PANTHER" id="PTHR33823:SF2">
    <property type="entry name" value="RNA POLYMERASE-BINDING TRANSCRIPTION FACTOR DKSA"/>
    <property type="match status" value="1"/>
</dbReference>
<accession>A0A940DNJ4</accession>
<dbReference type="PANTHER" id="PTHR33823">
    <property type="entry name" value="RNA POLYMERASE-BINDING TRANSCRIPTION FACTOR DKSA-RELATED"/>
    <property type="match status" value="1"/>
</dbReference>
<evidence type="ECO:0000259" key="5">
    <source>
        <dbReference type="Pfam" id="PF01258"/>
    </source>
</evidence>
<feature type="zinc finger region" description="dksA C4-type" evidence="4">
    <location>
        <begin position="105"/>
        <end position="129"/>
    </location>
</feature>
<evidence type="ECO:0000256" key="3">
    <source>
        <dbReference type="ARBA" id="ARBA00022833"/>
    </source>
</evidence>
<dbReference type="Gene3D" id="1.20.120.910">
    <property type="entry name" value="DksA, coiled-coil domain"/>
    <property type="match status" value="1"/>
</dbReference>
<evidence type="ECO:0000313" key="7">
    <source>
        <dbReference type="Proteomes" id="UP000771749"/>
    </source>
</evidence>
<dbReference type="PROSITE" id="PS51128">
    <property type="entry name" value="ZF_DKSA_2"/>
    <property type="match status" value="1"/>
</dbReference>
<reference evidence="6" key="1">
    <citation type="submission" date="2020-10" db="EMBL/GenBank/DDBJ databases">
        <authorList>
            <person name="Gilroy R."/>
        </authorList>
    </citation>
    <scope>NUCLEOTIDE SEQUENCE</scope>
    <source>
        <strain evidence="6">F1-3629</strain>
    </source>
</reference>
<dbReference type="SUPFAM" id="SSF57716">
    <property type="entry name" value="Glucocorticoid receptor-like (DNA-binding domain)"/>
    <property type="match status" value="1"/>
</dbReference>
<evidence type="ECO:0000256" key="1">
    <source>
        <dbReference type="ARBA" id="ARBA00022723"/>
    </source>
</evidence>
<proteinExistence type="predicted"/>
<dbReference type="SUPFAM" id="SSF109635">
    <property type="entry name" value="DnaK suppressor protein DksA, alpha-hairpin domain"/>
    <property type="match status" value="1"/>
</dbReference>
<dbReference type="AlphaFoldDB" id="A0A940DNJ4"/>
<name>A0A940DNJ4_9BACT</name>
<dbReference type="InterPro" id="IPR000962">
    <property type="entry name" value="Znf_DskA_TraR"/>
</dbReference>
<organism evidence="6 7">
    <name type="scientific">Candidatus Cryptobacteroides gallistercoris</name>
    <dbReference type="NCBI Taxonomy" id="2840765"/>
    <lineage>
        <taxon>Bacteria</taxon>
        <taxon>Pseudomonadati</taxon>
        <taxon>Bacteroidota</taxon>
        <taxon>Bacteroidia</taxon>
        <taxon>Bacteroidales</taxon>
        <taxon>Candidatus Cryptobacteroides</taxon>
    </lineage>
</organism>